<reference evidence="4" key="2">
    <citation type="journal article" date="2010" name="Stand. Genomic Sci.">
        <title>Complete genome sequence of Vulcanisaeta distributa type strain (IC-017T).</title>
        <authorList>
            <person name="Mavromatis K."/>
            <person name="Sikorski J."/>
            <person name="Pabst E."/>
            <person name="Teshima H."/>
            <person name="Lapidus A."/>
            <person name="Lucas S."/>
            <person name="Nolan M."/>
            <person name="Glavina Del Rio T."/>
            <person name="Cheng J."/>
            <person name="Bruce D."/>
            <person name="Goodwin L."/>
            <person name="Pitluck S."/>
            <person name="Liolios K."/>
            <person name="Ivanova N."/>
            <person name="Mikhailova N."/>
            <person name="Pati A."/>
            <person name="Chen A."/>
            <person name="Palaniappan K."/>
            <person name="Land M."/>
            <person name="Hauser L."/>
            <person name="Chang Y."/>
            <person name="Jeffries C."/>
            <person name="Rohde M."/>
            <person name="Spring S."/>
            <person name="Goker M."/>
            <person name="Wirth R."/>
            <person name="Woyke T."/>
            <person name="Bristow J."/>
            <person name="Eisen J."/>
            <person name="Markowitz V."/>
            <person name="Hugenholtz P."/>
            <person name="Klenk H."/>
            <person name="Kyrpides N."/>
        </authorList>
    </citation>
    <scope>NUCLEOTIDE SEQUENCE [LARGE SCALE GENOMIC DNA]</scope>
    <source>
        <strain evidence="4">DSM 14429 / JCM 11212 / NBRC 100878 / IC-017</strain>
    </source>
</reference>
<proteinExistence type="predicted"/>
<protein>
    <submittedName>
        <fullName evidence="3">Cupin 2 conserved barrel domain protein</fullName>
    </submittedName>
</protein>
<dbReference type="AlphaFoldDB" id="E1QTS6"/>
<dbReference type="CDD" id="cd02222">
    <property type="entry name" value="cupin_TM1459-like"/>
    <property type="match status" value="1"/>
</dbReference>
<dbReference type="GeneID" id="9752552"/>
<dbReference type="GO" id="GO:0046872">
    <property type="term" value="F:metal ion binding"/>
    <property type="evidence" value="ECO:0007669"/>
    <property type="project" value="UniProtKB-KW"/>
</dbReference>
<name>E1QTS6_VULDI</name>
<dbReference type="RefSeq" id="WP_013336718.1">
    <property type="nucleotide sequence ID" value="NC_014537.1"/>
</dbReference>
<keyword evidence="1" id="KW-0479">Metal-binding</keyword>
<dbReference type="KEGG" id="vdi:Vdis_1615"/>
<dbReference type="Gene3D" id="2.60.120.10">
    <property type="entry name" value="Jelly Rolls"/>
    <property type="match status" value="1"/>
</dbReference>
<dbReference type="InterPro" id="IPR013096">
    <property type="entry name" value="Cupin_2"/>
</dbReference>
<dbReference type="STRING" id="572478.Vdis_1615"/>
<dbReference type="InterPro" id="IPR014710">
    <property type="entry name" value="RmlC-like_jellyroll"/>
</dbReference>
<organism evidence="3 4">
    <name type="scientific">Vulcanisaeta distributa (strain DSM 14429 / JCM 11212 / NBRC 100878 / IC-017)</name>
    <dbReference type="NCBI Taxonomy" id="572478"/>
    <lineage>
        <taxon>Archaea</taxon>
        <taxon>Thermoproteota</taxon>
        <taxon>Thermoprotei</taxon>
        <taxon>Thermoproteales</taxon>
        <taxon>Thermoproteaceae</taxon>
        <taxon>Vulcanisaeta</taxon>
    </lineage>
</organism>
<evidence type="ECO:0000256" key="1">
    <source>
        <dbReference type="ARBA" id="ARBA00022723"/>
    </source>
</evidence>
<reference evidence="3 4" key="1">
    <citation type="journal article" date="2010" name="Stand. Genomic Sci.">
        <title>Complete genome sequence of Vulcanisaeta distributa type strain (IC-017).</title>
        <authorList>
            <person name="Mavromatis K."/>
            <person name="Sikorski J."/>
            <person name="Pabst E."/>
            <person name="Teshima H."/>
            <person name="Lapidus A."/>
            <person name="Lucas S."/>
            <person name="Nolan M."/>
            <person name="Glavina Del Rio T."/>
            <person name="Cheng J.F."/>
            <person name="Bruce D."/>
            <person name="Goodwin L."/>
            <person name="Pitluck S."/>
            <person name="Liolios K."/>
            <person name="Ivanova N."/>
            <person name="Mikhailova N."/>
            <person name="Pati A."/>
            <person name="Chen A."/>
            <person name="Palaniappan K."/>
            <person name="Land M."/>
            <person name="Hauser L."/>
            <person name="Chang Y.J."/>
            <person name="Jeffries C.D."/>
            <person name="Rohde M."/>
            <person name="Spring S."/>
            <person name="Goker M."/>
            <person name="Wirth R."/>
            <person name="Woyke T."/>
            <person name="Bristow J."/>
            <person name="Eisen J.A."/>
            <person name="Markowitz V."/>
            <person name="Hugenholtz P."/>
            <person name="Klenk H.P."/>
            <person name="Kyrpides N.C."/>
        </authorList>
    </citation>
    <scope>NUCLEOTIDE SEQUENCE [LARGE SCALE GENOMIC DNA]</scope>
    <source>
        <strain evidence="4">DSM 14429 / JCM 11212 / NBRC 100878 / IC-017</strain>
    </source>
</reference>
<keyword evidence="4" id="KW-1185">Reference proteome</keyword>
<dbReference type="HOGENOM" id="CLU_116722_4_2_2"/>
<evidence type="ECO:0000313" key="3">
    <source>
        <dbReference type="EMBL" id="ADN50993.1"/>
    </source>
</evidence>
<dbReference type="SUPFAM" id="SSF51182">
    <property type="entry name" value="RmlC-like cupins"/>
    <property type="match status" value="1"/>
</dbReference>
<gene>
    <name evidence="3" type="ordered locus">Vdis_1615</name>
</gene>
<feature type="domain" description="Cupin type-2" evidence="2">
    <location>
        <begin position="44"/>
        <end position="111"/>
    </location>
</feature>
<dbReference type="PANTHER" id="PTHR35848">
    <property type="entry name" value="OXALATE-BINDING PROTEIN"/>
    <property type="match status" value="1"/>
</dbReference>
<dbReference type="Pfam" id="PF07883">
    <property type="entry name" value="Cupin_2"/>
    <property type="match status" value="1"/>
</dbReference>
<dbReference type="eggNOG" id="arCOG02994">
    <property type="taxonomic scope" value="Archaea"/>
</dbReference>
<dbReference type="InterPro" id="IPR011051">
    <property type="entry name" value="RmlC_Cupin_sf"/>
</dbReference>
<dbReference type="Proteomes" id="UP000006681">
    <property type="component" value="Chromosome"/>
</dbReference>
<accession>E1QTS6</accession>
<evidence type="ECO:0000259" key="2">
    <source>
        <dbReference type="Pfam" id="PF07883"/>
    </source>
</evidence>
<evidence type="ECO:0000313" key="4">
    <source>
        <dbReference type="Proteomes" id="UP000006681"/>
    </source>
</evidence>
<sequence length="124" mass="14099">MSVIVGNINNVPPEDVSKLLRGTRGFYVQWLITKEHGSKYAVRRFIVKPGGFMPLHNHKYTEAVVILRGKLRVRTDGKIYELGPGDFFFTGPYEPHAIENIGNDEAEFICVISYEDDMSLKPLE</sequence>
<dbReference type="InterPro" id="IPR051610">
    <property type="entry name" value="GPI/OXD"/>
</dbReference>
<dbReference type="EMBL" id="CP002100">
    <property type="protein sequence ID" value="ADN50993.1"/>
    <property type="molecule type" value="Genomic_DNA"/>
</dbReference>
<dbReference type="PANTHER" id="PTHR35848:SF6">
    <property type="entry name" value="CUPIN TYPE-2 DOMAIN-CONTAINING PROTEIN"/>
    <property type="match status" value="1"/>
</dbReference>